<protein>
    <submittedName>
        <fullName evidence="2">Uncharacterized protein</fullName>
    </submittedName>
</protein>
<comment type="caution">
    <text evidence="2">The sequence shown here is derived from an EMBL/GenBank/DDBJ whole genome shotgun (WGS) entry which is preliminary data.</text>
</comment>
<feature type="transmembrane region" description="Helical" evidence="1">
    <location>
        <begin position="12"/>
        <end position="31"/>
    </location>
</feature>
<evidence type="ECO:0000256" key="1">
    <source>
        <dbReference type="SAM" id="Phobius"/>
    </source>
</evidence>
<proteinExistence type="predicted"/>
<organism evidence="2 3">
    <name type="scientific">Litoribacter ruber</name>
    <dbReference type="NCBI Taxonomy" id="702568"/>
    <lineage>
        <taxon>Bacteria</taxon>
        <taxon>Pseudomonadati</taxon>
        <taxon>Bacteroidota</taxon>
        <taxon>Cytophagia</taxon>
        <taxon>Cytophagales</taxon>
        <taxon>Cyclobacteriaceae</taxon>
        <taxon>Litoribacter</taxon>
    </lineage>
</organism>
<keyword evidence="3" id="KW-1185">Reference proteome</keyword>
<keyword evidence="1" id="KW-0472">Membrane</keyword>
<dbReference type="AlphaFoldDB" id="A0AAP2CNB4"/>
<reference evidence="2 3" key="1">
    <citation type="submission" date="2021-05" db="EMBL/GenBank/DDBJ databases">
        <authorList>
            <person name="Zhang Z.D."/>
            <person name="Osman G."/>
        </authorList>
    </citation>
    <scope>NUCLEOTIDE SEQUENCE [LARGE SCALE GENOMIC DNA]</scope>
    <source>
        <strain evidence="2 3">KCTC 32217</strain>
    </source>
</reference>
<keyword evidence="1" id="KW-1133">Transmembrane helix</keyword>
<evidence type="ECO:0000313" key="2">
    <source>
        <dbReference type="EMBL" id="MBS9524907.1"/>
    </source>
</evidence>
<keyword evidence="1" id="KW-0812">Transmembrane</keyword>
<dbReference type="EMBL" id="JAHCMY010000007">
    <property type="protein sequence ID" value="MBS9524907.1"/>
    <property type="molecule type" value="Genomic_DNA"/>
</dbReference>
<evidence type="ECO:0000313" key="3">
    <source>
        <dbReference type="Proteomes" id="UP001319104"/>
    </source>
</evidence>
<accession>A0AAP2CNB4</accession>
<name>A0AAP2CNB4_9BACT</name>
<gene>
    <name evidence="2" type="ORF">KI659_12885</name>
</gene>
<sequence>MRYFDKNETLLLKRSFAIGLVGIVLCLVPLYQNYSPFASNNLINIVHGVGLAAQMFALSIAVLVLRKRKIETSVKEKAQKMTLILAVSIMFFILAV</sequence>
<dbReference type="Proteomes" id="UP001319104">
    <property type="component" value="Unassembled WGS sequence"/>
</dbReference>
<feature type="transmembrane region" description="Helical" evidence="1">
    <location>
        <begin position="77"/>
        <end position="95"/>
    </location>
</feature>
<dbReference type="RefSeq" id="WP_213945770.1">
    <property type="nucleotide sequence ID" value="NZ_JAHCMY010000007.1"/>
</dbReference>
<feature type="transmembrane region" description="Helical" evidence="1">
    <location>
        <begin position="43"/>
        <end position="65"/>
    </location>
</feature>